<proteinExistence type="predicted"/>
<evidence type="ECO:0000256" key="1">
    <source>
        <dbReference type="SAM" id="Phobius"/>
    </source>
</evidence>
<name>A0AAV8E471_9POAL</name>
<keyword evidence="1" id="KW-0472">Membrane</keyword>
<evidence type="ECO:0000313" key="3">
    <source>
        <dbReference type="Proteomes" id="UP001140206"/>
    </source>
</evidence>
<dbReference type="AlphaFoldDB" id="A0AAV8E471"/>
<feature type="transmembrane region" description="Helical" evidence="1">
    <location>
        <begin position="197"/>
        <end position="217"/>
    </location>
</feature>
<dbReference type="Proteomes" id="UP001140206">
    <property type="component" value="Chromosome 3"/>
</dbReference>
<sequence>MQWMVEEKELRIIHYTLGPLKPWDWYTAWLIKPVEVWQVPQACRSVAELKLLCQGLVGVKTLMISTLSLFYFVFLSLYKSPSITVPSFRLAMRDLSGQGTLCVFGKRLISTSRAQSFLSTPLWPHPRHLVPTQIRWFVGLSWISSFWLPFTDRENGSIPPLFGLITSVAWIVSLGTSLGVAFMLIPLQVTPGTCLLLMYELTFTSFFLLFNGYLRLVHRWGSAVGNRAGHDDPSGKGHQRYILNSDAIAILYWIIMALLAIFAPLWPILLGVSSLFAKLGMMVAGGVVLAVFMDHATIYLAKLAFIKGKKNSDLSRS</sequence>
<protein>
    <submittedName>
        <fullName evidence="2">Hexosyltransferase</fullName>
    </submittedName>
</protein>
<dbReference type="EMBL" id="JAMFTS010000003">
    <property type="protein sequence ID" value="KAJ4774291.1"/>
    <property type="molecule type" value="Genomic_DNA"/>
</dbReference>
<feature type="transmembrane region" description="Helical" evidence="1">
    <location>
        <begin position="57"/>
        <end position="78"/>
    </location>
</feature>
<evidence type="ECO:0000313" key="2">
    <source>
        <dbReference type="EMBL" id="KAJ4774291.1"/>
    </source>
</evidence>
<keyword evidence="3" id="KW-1185">Reference proteome</keyword>
<reference evidence="2" key="1">
    <citation type="submission" date="2022-08" db="EMBL/GenBank/DDBJ databases">
        <authorList>
            <person name="Marques A."/>
        </authorList>
    </citation>
    <scope>NUCLEOTIDE SEQUENCE</scope>
    <source>
        <strain evidence="2">RhyPub2mFocal</strain>
        <tissue evidence="2">Leaves</tissue>
    </source>
</reference>
<feature type="transmembrane region" description="Helical" evidence="1">
    <location>
        <begin position="275"/>
        <end position="301"/>
    </location>
</feature>
<organism evidence="2 3">
    <name type="scientific">Rhynchospora pubera</name>
    <dbReference type="NCBI Taxonomy" id="906938"/>
    <lineage>
        <taxon>Eukaryota</taxon>
        <taxon>Viridiplantae</taxon>
        <taxon>Streptophyta</taxon>
        <taxon>Embryophyta</taxon>
        <taxon>Tracheophyta</taxon>
        <taxon>Spermatophyta</taxon>
        <taxon>Magnoliopsida</taxon>
        <taxon>Liliopsida</taxon>
        <taxon>Poales</taxon>
        <taxon>Cyperaceae</taxon>
        <taxon>Cyperoideae</taxon>
        <taxon>Rhynchosporeae</taxon>
        <taxon>Rhynchospora</taxon>
    </lineage>
</organism>
<comment type="caution">
    <text evidence="2">The sequence shown here is derived from an EMBL/GenBank/DDBJ whole genome shotgun (WGS) entry which is preliminary data.</text>
</comment>
<gene>
    <name evidence="2" type="ORF">LUZ62_058548</name>
</gene>
<accession>A0AAV8E471</accession>
<feature type="transmembrane region" description="Helical" evidence="1">
    <location>
        <begin position="162"/>
        <end position="185"/>
    </location>
</feature>
<keyword evidence="1" id="KW-1133">Transmembrane helix</keyword>
<feature type="transmembrane region" description="Helical" evidence="1">
    <location>
        <begin position="250"/>
        <end position="269"/>
    </location>
</feature>
<keyword evidence="1" id="KW-0812">Transmembrane</keyword>
<feature type="transmembrane region" description="Helical" evidence="1">
    <location>
        <begin position="133"/>
        <end position="150"/>
    </location>
</feature>